<comment type="caution">
    <text evidence="2">The sequence shown here is derived from an EMBL/GenBank/DDBJ whole genome shotgun (WGS) entry which is preliminary data.</text>
</comment>
<dbReference type="Pfam" id="PF09552">
    <property type="entry name" value="RE_BstXI"/>
    <property type="match status" value="1"/>
</dbReference>
<accession>A0AA94ED52</accession>
<keyword evidence="1" id="KW-0175">Coiled coil</keyword>
<evidence type="ECO:0000313" key="3">
    <source>
        <dbReference type="Proteomes" id="UP000286680"/>
    </source>
</evidence>
<keyword evidence="2" id="KW-0540">Nuclease</keyword>
<dbReference type="AlphaFoldDB" id="A0AA94ED52"/>
<evidence type="ECO:0000313" key="2">
    <source>
        <dbReference type="EMBL" id="RUO40308.1"/>
    </source>
</evidence>
<dbReference type="RefSeq" id="WP_126820363.1">
    <property type="nucleotide sequence ID" value="NZ_PIPS01000004.1"/>
</dbReference>
<keyword evidence="2" id="KW-0255">Endonuclease</keyword>
<dbReference type="Proteomes" id="UP000286680">
    <property type="component" value="Unassembled WGS sequence"/>
</dbReference>
<dbReference type="InterPro" id="IPR018578">
    <property type="entry name" value="Restrct_endonuc_II_BstXI"/>
</dbReference>
<dbReference type="EMBL" id="PIPS01000004">
    <property type="protein sequence ID" value="RUO40308.1"/>
    <property type="molecule type" value="Genomic_DNA"/>
</dbReference>
<name>A0AA94ED52_9GAMM</name>
<reference evidence="3" key="1">
    <citation type="journal article" date="2018" name="Front. Microbiol.">
        <title>Genome-Based Analysis Reveals the Taxonomy and Diversity of the Family Idiomarinaceae.</title>
        <authorList>
            <person name="Liu Y."/>
            <person name="Lai Q."/>
            <person name="Shao Z."/>
        </authorList>
    </citation>
    <scope>NUCLEOTIDE SEQUENCE [LARGE SCALE GENOMIC DNA]</scope>
    <source>
        <strain evidence="3">SN-14</strain>
    </source>
</reference>
<sequence length="319" mass="36616">MAKLPQLLQRKIYKTGQTRGADDDVIYQNRVNRNSTVLIPLSLFTKYGNPPQGEEDFDNGSIVLLTPEEYFTDEDITDKLESMGLEIGVNALVFYQKRVDWMQFPPLESWQIPTSRTAPLGGEYVARIAGTTAQENGDPIRLGYTETGLKGAGIRLYEYSSRETIALCRSQLELLYWLCFDSLEAAEEFAMLKEEAESRREECKKKAESKELSNYELMKKQRMVNEEGFTICPLCMEPLSARGFYARMAQAEGREVHDLTVTEVNLFHINEVKYGDYNHKPYNLGWGHHHCNVVVKDSGIEETLDWMAEVLKRNKKLEE</sequence>
<gene>
    <name evidence="2" type="ORF">CWE23_11935</name>
</gene>
<organism evidence="2 3">
    <name type="scientific">Idiomarina aquatica</name>
    <dbReference type="NCBI Taxonomy" id="1327752"/>
    <lineage>
        <taxon>Bacteria</taxon>
        <taxon>Pseudomonadati</taxon>
        <taxon>Pseudomonadota</taxon>
        <taxon>Gammaproteobacteria</taxon>
        <taxon>Alteromonadales</taxon>
        <taxon>Idiomarinaceae</taxon>
        <taxon>Idiomarina</taxon>
    </lineage>
</organism>
<protein>
    <submittedName>
        <fullName evidence="2">Restriction endonuclease</fullName>
    </submittedName>
</protein>
<evidence type="ECO:0000256" key="1">
    <source>
        <dbReference type="SAM" id="Coils"/>
    </source>
</evidence>
<keyword evidence="2" id="KW-0378">Hydrolase</keyword>
<proteinExistence type="predicted"/>
<feature type="coiled-coil region" evidence="1">
    <location>
        <begin position="186"/>
        <end position="213"/>
    </location>
</feature>
<dbReference type="GO" id="GO:0004519">
    <property type="term" value="F:endonuclease activity"/>
    <property type="evidence" value="ECO:0007669"/>
    <property type="project" value="UniProtKB-KW"/>
</dbReference>
<keyword evidence="3" id="KW-1185">Reference proteome</keyword>